<keyword evidence="1" id="KW-1133">Transmembrane helix</keyword>
<name>A0A3R9K8W7_STRMT</name>
<protein>
    <submittedName>
        <fullName evidence="2">Uncharacterized protein</fullName>
    </submittedName>
</protein>
<feature type="transmembrane region" description="Helical" evidence="1">
    <location>
        <begin position="83"/>
        <end position="104"/>
    </location>
</feature>
<dbReference type="AlphaFoldDB" id="A0A3R9K8W7"/>
<accession>A0A3R9K8W7</accession>
<gene>
    <name evidence="2" type="ORF">D8838_06255</name>
</gene>
<reference evidence="2 3" key="1">
    <citation type="submission" date="2018-11" db="EMBL/GenBank/DDBJ databases">
        <title>Species Designations Belie Phenotypic and Genotypic Heterogeneity in Oral Streptococci.</title>
        <authorList>
            <person name="Velsko I."/>
        </authorList>
    </citation>
    <scope>NUCLEOTIDE SEQUENCE [LARGE SCALE GENOMIC DNA]</scope>
    <source>
        <strain evidence="2 3">BCC33</strain>
    </source>
</reference>
<evidence type="ECO:0000256" key="1">
    <source>
        <dbReference type="SAM" id="Phobius"/>
    </source>
</evidence>
<evidence type="ECO:0000313" key="3">
    <source>
        <dbReference type="Proteomes" id="UP000268311"/>
    </source>
</evidence>
<feature type="transmembrane region" description="Helical" evidence="1">
    <location>
        <begin position="15"/>
        <end position="34"/>
    </location>
</feature>
<feature type="transmembrane region" description="Helical" evidence="1">
    <location>
        <begin position="124"/>
        <end position="148"/>
    </location>
</feature>
<sequence length="182" mass="21326">MKEFLKSREFKKIKLHLGLSIYLLSLVATIKGAVNSGNTFQLLECLSIGVSAFLISFVGMFGNEKNFDDWKGLFNKKSKREKIFFLISPIVLLFLVFVFYYLFIKVPIFFEWLNEVLGLPQEDYLVINITDIFIYFVTLVWNFVCYIVTSMMISMELTFIGIIFFDRISEYYSQIGEKKIND</sequence>
<dbReference type="EMBL" id="RJOF01000004">
    <property type="protein sequence ID" value="RSJ04371.1"/>
    <property type="molecule type" value="Genomic_DNA"/>
</dbReference>
<dbReference type="RefSeq" id="WP_125453916.1">
    <property type="nucleotide sequence ID" value="NZ_RJOF01000004.1"/>
</dbReference>
<keyword evidence="1" id="KW-0472">Membrane</keyword>
<keyword evidence="1" id="KW-0812">Transmembrane</keyword>
<dbReference type="Proteomes" id="UP000268311">
    <property type="component" value="Unassembled WGS sequence"/>
</dbReference>
<organism evidence="2 3">
    <name type="scientific">Streptococcus mitis</name>
    <dbReference type="NCBI Taxonomy" id="28037"/>
    <lineage>
        <taxon>Bacteria</taxon>
        <taxon>Bacillati</taxon>
        <taxon>Bacillota</taxon>
        <taxon>Bacilli</taxon>
        <taxon>Lactobacillales</taxon>
        <taxon>Streptococcaceae</taxon>
        <taxon>Streptococcus</taxon>
        <taxon>Streptococcus mitis group</taxon>
    </lineage>
</organism>
<feature type="transmembrane region" description="Helical" evidence="1">
    <location>
        <begin position="40"/>
        <end position="62"/>
    </location>
</feature>
<comment type="caution">
    <text evidence="2">The sequence shown here is derived from an EMBL/GenBank/DDBJ whole genome shotgun (WGS) entry which is preliminary data.</text>
</comment>
<evidence type="ECO:0000313" key="2">
    <source>
        <dbReference type="EMBL" id="RSJ04371.1"/>
    </source>
</evidence>
<proteinExistence type="predicted"/>